<proteinExistence type="predicted"/>
<dbReference type="EMBL" id="PEDL01000006">
    <property type="protein sequence ID" value="PHV70914.1"/>
    <property type="molecule type" value="Genomic_DNA"/>
</dbReference>
<comment type="caution">
    <text evidence="1">The sequence shown here is derived from an EMBL/GenBank/DDBJ whole genome shotgun (WGS) entry which is preliminary data.</text>
</comment>
<gene>
    <name evidence="1" type="ORF">CS063_07790</name>
</gene>
<organism evidence="1 2">
    <name type="scientific">Sporanaerobium hydrogeniformans</name>
    <dbReference type="NCBI Taxonomy" id="3072179"/>
    <lineage>
        <taxon>Bacteria</taxon>
        <taxon>Bacillati</taxon>
        <taxon>Bacillota</taxon>
        <taxon>Clostridia</taxon>
        <taxon>Lachnospirales</taxon>
        <taxon>Lachnospiraceae</taxon>
        <taxon>Sporanaerobium</taxon>
    </lineage>
</organism>
<name>A0AC61DCA3_9FIRM</name>
<sequence length="165" mass="17637">MLHGYKGYFPQIKEGCFIAEGAQLIGKVWLEEGCSVWYNAVLRGDVHEIKIGKRTNIQDGCVLHVGEDKGLCIGEGVTIGHNVTLHGCTIGDYSLIGMGSIVLDGVRIGKNCLIGAGSLVTGGMVIPDGMLVLGAPAKVIKPLTEAQKEDLVESAKHYERLIADY</sequence>
<reference evidence="1" key="1">
    <citation type="submission" date="2017-10" db="EMBL/GenBank/DDBJ databases">
        <title>Genome sequence of cellulolytic Lachnospiraceae bacterium XHS1971 isolated from hotspring sediment.</title>
        <authorList>
            <person name="Vasudevan G."/>
            <person name="Joshi A.J."/>
            <person name="Hivarkar S."/>
            <person name="Lanjekar V.B."/>
            <person name="Dhakephalkar P.K."/>
            <person name="Dagar S."/>
        </authorList>
    </citation>
    <scope>NUCLEOTIDE SEQUENCE</scope>
    <source>
        <strain evidence="1">XHS1971</strain>
    </source>
</reference>
<accession>A0AC61DCA3</accession>
<keyword evidence="2" id="KW-1185">Reference proteome</keyword>
<evidence type="ECO:0000313" key="2">
    <source>
        <dbReference type="Proteomes" id="UP000224460"/>
    </source>
</evidence>
<dbReference type="Proteomes" id="UP000224460">
    <property type="component" value="Unassembled WGS sequence"/>
</dbReference>
<evidence type="ECO:0000313" key="1">
    <source>
        <dbReference type="EMBL" id="PHV70914.1"/>
    </source>
</evidence>
<protein>
    <submittedName>
        <fullName evidence="1">Gamma carbonic anhydrase family protein</fullName>
    </submittedName>
</protein>